<proteinExistence type="predicted"/>
<protein>
    <submittedName>
        <fullName evidence="1">Uncharacterized protein</fullName>
    </submittedName>
</protein>
<accession>A0ABT3GSX9</accession>
<gene>
    <name evidence="1" type="ORF">OKA05_29065</name>
</gene>
<evidence type="ECO:0000313" key="1">
    <source>
        <dbReference type="EMBL" id="MCW1926639.1"/>
    </source>
</evidence>
<dbReference type="EMBL" id="JAPDDT010000032">
    <property type="protein sequence ID" value="MCW1926639.1"/>
    <property type="molecule type" value="Genomic_DNA"/>
</dbReference>
<reference evidence="1 2" key="1">
    <citation type="submission" date="2022-10" db="EMBL/GenBank/DDBJ databases">
        <title>Luteolibacter arcticus strain CCTCC AB 2014275, whole genome shotgun sequencing project.</title>
        <authorList>
            <person name="Zhao G."/>
            <person name="Shen L."/>
        </authorList>
    </citation>
    <scope>NUCLEOTIDE SEQUENCE [LARGE SCALE GENOMIC DNA]</scope>
    <source>
        <strain evidence="1 2">CCTCC AB 2014275</strain>
    </source>
</reference>
<comment type="caution">
    <text evidence="1">The sequence shown here is derived from an EMBL/GenBank/DDBJ whole genome shotgun (WGS) entry which is preliminary data.</text>
</comment>
<keyword evidence="2" id="KW-1185">Reference proteome</keyword>
<name>A0ABT3GSX9_9BACT</name>
<evidence type="ECO:0000313" key="2">
    <source>
        <dbReference type="Proteomes" id="UP001320876"/>
    </source>
</evidence>
<dbReference type="RefSeq" id="WP_264490747.1">
    <property type="nucleotide sequence ID" value="NZ_JAPDDT010000032.1"/>
</dbReference>
<dbReference type="Proteomes" id="UP001320876">
    <property type="component" value="Unassembled WGS sequence"/>
</dbReference>
<sequence>MSRVFRVEVEVGHMKGCQLPEEAAGAFVNVYVSAAVLRDALDLAERFLIEDHYRPIDIYAAFELDLEGIDHDTEEVGYPGNADLQELQLHGGRWYGPFTTFPYEDEEPSE</sequence>
<organism evidence="1 2">
    <name type="scientific">Luteolibacter arcticus</name>
    <dbReference type="NCBI Taxonomy" id="1581411"/>
    <lineage>
        <taxon>Bacteria</taxon>
        <taxon>Pseudomonadati</taxon>
        <taxon>Verrucomicrobiota</taxon>
        <taxon>Verrucomicrobiia</taxon>
        <taxon>Verrucomicrobiales</taxon>
        <taxon>Verrucomicrobiaceae</taxon>
        <taxon>Luteolibacter</taxon>
    </lineage>
</organism>